<evidence type="ECO:0000259" key="8">
    <source>
        <dbReference type="Pfam" id="PF17900"/>
    </source>
</evidence>
<dbReference type="GO" id="GO:0016020">
    <property type="term" value="C:membrane"/>
    <property type="evidence" value="ECO:0007669"/>
    <property type="project" value="TreeGrafter"/>
</dbReference>
<dbReference type="InterPro" id="IPR001930">
    <property type="entry name" value="Peptidase_M1"/>
</dbReference>
<evidence type="ECO:0000313" key="9">
    <source>
        <dbReference type="Proteomes" id="UP000492821"/>
    </source>
</evidence>
<dbReference type="Gene3D" id="2.60.40.1730">
    <property type="entry name" value="tricorn interacting facor f3 domain"/>
    <property type="match status" value="1"/>
</dbReference>
<keyword evidence="9" id="KW-1185">Reference proteome</keyword>
<proteinExistence type="inferred from homology"/>
<dbReference type="Pfam" id="PF17900">
    <property type="entry name" value="Peptidase_M1_N"/>
    <property type="match status" value="1"/>
</dbReference>
<dbReference type="GO" id="GO:0043171">
    <property type="term" value="P:peptide catabolic process"/>
    <property type="evidence" value="ECO:0007669"/>
    <property type="project" value="TreeGrafter"/>
</dbReference>
<dbReference type="GO" id="GO:0005615">
    <property type="term" value="C:extracellular space"/>
    <property type="evidence" value="ECO:0007669"/>
    <property type="project" value="TreeGrafter"/>
</dbReference>
<dbReference type="GO" id="GO:0006508">
    <property type="term" value="P:proteolysis"/>
    <property type="evidence" value="ECO:0007669"/>
    <property type="project" value="UniProtKB-KW"/>
</dbReference>
<keyword evidence="5" id="KW-0378">Hydrolase</keyword>
<dbReference type="InterPro" id="IPR050344">
    <property type="entry name" value="Peptidase_M1_aminopeptidases"/>
</dbReference>
<dbReference type="FunFam" id="2.60.40.1730:FF:000002">
    <property type="entry name" value="Aminopeptidase"/>
    <property type="match status" value="1"/>
</dbReference>
<evidence type="ECO:0000256" key="6">
    <source>
        <dbReference type="ARBA" id="ARBA00022833"/>
    </source>
</evidence>
<evidence type="ECO:0000313" key="10">
    <source>
        <dbReference type="WBParaSite" id="Pan_g11628.t1"/>
    </source>
</evidence>
<dbReference type="WBParaSite" id="Pan_g11628.t1">
    <property type="protein sequence ID" value="Pan_g11628.t1"/>
    <property type="gene ID" value="Pan_g11628"/>
</dbReference>
<dbReference type="GO" id="GO:0005737">
    <property type="term" value="C:cytoplasm"/>
    <property type="evidence" value="ECO:0007669"/>
    <property type="project" value="TreeGrafter"/>
</dbReference>
<keyword evidence="7" id="KW-0482">Metalloprotease</keyword>
<accession>A0A7E4ZQT4</accession>
<dbReference type="PANTHER" id="PTHR11533:SF174">
    <property type="entry name" value="PUROMYCIN-SENSITIVE AMINOPEPTIDASE-RELATED"/>
    <property type="match status" value="1"/>
</dbReference>
<comment type="similarity">
    <text evidence="2">Belongs to the peptidase M1 family.</text>
</comment>
<keyword evidence="4" id="KW-0479">Metal-binding</keyword>
<evidence type="ECO:0000256" key="4">
    <source>
        <dbReference type="ARBA" id="ARBA00022723"/>
    </source>
</evidence>
<feature type="domain" description="Aminopeptidase N-like N-terminal" evidence="8">
    <location>
        <begin position="19"/>
        <end position="203"/>
    </location>
</feature>
<sequence length="237" mass="26634">MSSAVAAGDKFSRLPEIAKPVHYDISLKPNLQNFKCPGNETITVDVVKPTKFLQLHSSEIDINTVTVKLADGTELKGVTYELDRKWMTLTIKFAEEVAPQQIKVAIDFVAEHNDKMRGFYRSSYKGADGKEKFLVSTQFESTYARLSFPCWDESIYKAKFDITLEVDEKLSALCNMNGISETPTGKGTRVVKYGTTPIMSSYLVASPVVYQVFGRMFCEMKVTIIARIVYIQKSLHA</sequence>
<organism evidence="9 10">
    <name type="scientific">Panagrellus redivivus</name>
    <name type="common">Microworm</name>
    <dbReference type="NCBI Taxonomy" id="6233"/>
    <lineage>
        <taxon>Eukaryota</taxon>
        <taxon>Metazoa</taxon>
        <taxon>Ecdysozoa</taxon>
        <taxon>Nematoda</taxon>
        <taxon>Chromadorea</taxon>
        <taxon>Rhabditida</taxon>
        <taxon>Tylenchina</taxon>
        <taxon>Panagrolaimomorpha</taxon>
        <taxon>Panagrolaimoidea</taxon>
        <taxon>Panagrolaimidae</taxon>
        <taxon>Panagrellus</taxon>
    </lineage>
</organism>
<evidence type="ECO:0000256" key="3">
    <source>
        <dbReference type="ARBA" id="ARBA00022670"/>
    </source>
</evidence>
<dbReference type="AlphaFoldDB" id="A0A7E4ZQT4"/>
<dbReference type="GO" id="GO:0042277">
    <property type="term" value="F:peptide binding"/>
    <property type="evidence" value="ECO:0007669"/>
    <property type="project" value="TreeGrafter"/>
</dbReference>
<evidence type="ECO:0000256" key="5">
    <source>
        <dbReference type="ARBA" id="ARBA00022801"/>
    </source>
</evidence>
<reference evidence="10" key="2">
    <citation type="submission" date="2020-10" db="UniProtKB">
        <authorList>
            <consortium name="WormBaseParasite"/>
        </authorList>
    </citation>
    <scope>IDENTIFICATION</scope>
</reference>
<dbReference type="SUPFAM" id="SSF63737">
    <property type="entry name" value="Leukotriene A4 hydrolase N-terminal domain"/>
    <property type="match status" value="1"/>
</dbReference>
<comment type="cofactor">
    <cofactor evidence="1">
        <name>Zn(2+)</name>
        <dbReference type="ChEBI" id="CHEBI:29105"/>
    </cofactor>
</comment>
<evidence type="ECO:0000256" key="1">
    <source>
        <dbReference type="ARBA" id="ARBA00001947"/>
    </source>
</evidence>
<protein>
    <submittedName>
        <fullName evidence="10">Peptidase_M1_N domain-containing protein</fullName>
    </submittedName>
</protein>
<dbReference type="PRINTS" id="PR00756">
    <property type="entry name" value="ALADIPTASE"/>
</dbReference>
<dbReference type="InterPro" id="IPR045357">
    <property type="entry name" value="Aminopeptidase_N-like_N"/>
</dbReference>
<dbReference type="Proteomes" id="UP000492821">
    <property type="component" value="Unassembled WGS sequence"/>
</dbReference>
<keyword evidence="6" id="KW-0862">Zinc</keyword>
<keyword evidence="3" id="KW-0645">Protease</keyword>
<name>A0A7E4ZQT4_PANRE</name>
<dbReference type="PANTHER" id="PTHR11533">
    <property type="entry name" value="PROTEASE M1 ZINC METALLOPROTEASE"/>
    <property type="match status" value="1"/>
</dbReference>
<evidence type="ECO:0000256" key="7">
    <source>
        <dbReference type="ARBA" id="ARBA00023049"/>
    </source>
</evidence>
<dbReference type="GO" id="GO:0070006">
    <property type="term" value="F:metalloaminopeptidase activity"/>
    <property type="evidence" value="ECO:0007669"/>
    <property type="project" value="TreeGrafter"/>
</dbReference>
<dbReference type="InterPro" id="IPR042097">
    <property type="entry name" value="Aminopeptidase_N-like_N_sf"/>
</dbReference>
<evidence type="ECO:0000256" key="2">
    <source>
        <dbReference type="ARBA" id="ARBA00010136"/>
    </source>
</evidence>
<dbReference type="GO" id="GO:0008270">
    <property type="term" value="F:zinc ion binding"/>
    <property type="evidence" value="ECO:0007669"/>
    <property type="project" value="TreeGrafter"/>
</dbReference>
<reference evidence="9" key="1">
    <citation type="journal article" date="2013" name="Genetics">
        <title>The draft genome and transcriptome of Panagrellus redivivus are shaped by the harsh demands of a free-living lifestyle.</title>
        <authorList>
            <person name="Srinivasan J."/>
            <person name="Dillman A.R."/>
            <person name="Macchietto M.G."/>
            <person name="Heikkinen L."/>
            <person name="Lakso M."/>
            <person name="Fracchia K.M."/>
            <person name="Antoshechkin I."/>
            <person name="Mortazavi A."/>
            <person name="Wong G."/>
            <person name="Sternberg P.W."/>
        </authorList>
    </citation>
    <scope>NUCLEOTIDE SEQUENCE [LARGE SCALE GENOMIC DNA]</scope>
    <source>
        <strain evidence="9">MT8872</strain>
    </source>
</reference>